<gene>
    <name evidence="8" type="ORF">PGAL8A_00332200</name>
</gene>
<dbReference type="PANTHER" id="PTHR24349">
    <property type="entry name" value="SERINE/THREONINE-PROTEIN KINASE"/>
    <property type="match status" value="1"/>
</dbReference>
<accession>A0A1J1GYL4</accession>
<keyword evidence="9" id="KW-1185">Reference proteome</keyword>
<sequence>MIYHRFQDEIFEKKKKRRINDLTIQNLNNFGSNLLYQNKNRKKIIKLKNEKIEDYFIIKNFLPICEEFLLKNYKNNFLHVFNLREKNKNVKTKNKEVEDVIRKNIEGDNCYEKDVPKIVNDNSNTTYNKSKNLNEQKKLDKNNKEREKEEIKNNFKLEEKKKKKNINNTNEEKDICLSNKIFIKKNNSTKSFNLYEHYVRITNKSLKEMDLPFDRAVLLNAIDKKDNCEKIIKIINKKKVLSAFGESWEEMIEYIISLKEHKNLMKIFDIYDDEKNFYIIMEKLYGKELFSFLVYKKQVKESICKYIISQILQAANYLHFNNVIHRDIKPENLMFRNKKRKDRNYEYNYELVLIDYDTCHFINNNYSNRNNEENKYVYSCINDIIRNSVFSSTKNLITDCTEIYKQAEEVKSTKQFYAKEFNEMKKDEKISEKEYKMMNDRTNIRINEQLSEKVDEKHNKQIDKIMCKKNSKTSINRKHIKLVGTYGYIAPEIIKGYSYSILSDMWSIGIIFYILMTGITPLPMCLMINYKNTKEILLKKEKKGINFNLLSFNNYPLAKDLCEKFLQFDPNKRMPNSDIASNHPWLKYFNILKKNFTNVSHENQNNPYLCINKKIKYNCNQIYDNIKNINDAKISNEKDNHFIYPCNKEYYSEYYNNYYNVDNTKFVNSYYNDIHCYIREKKNINTMYNNLIYCASLNNNSALLNQEYIYNNNDLYKGLSWGDYLLYRNKFRDESFIMNNPIYMSNKNNNISNETFHYEEFLNNSLDIVSLKKYIKKEKEEKQKESCINMNSMTNIIGNNYNKFTELFENLIETKKNRILSSNNKFDELILYNNVIHNKNEILNNREFHTLTRKSEGYKKNIKNKEKLLNKENEMYKGENMQTYENLEIRNDFFLKNECTLNDVICKNENKIPYVNHEINLYCTPPKSNYKSFYIMNNMQNNICELNNEDNNKIFARNSTKNINEIYENTNIYEIYNNINNEDNDNYLNINNNIQYTFNNNNSINNNVISNIYNNNMVMSANYNSNKNALNNISTFSCNNNGYYNALKFYSNSISNKNNLIYENLITNTESCDSFVNQKNQNIYSYDNNCAYINASNYYITNKFEQTLNPYVNEYYNINDVANSAFHISNEFNEYEIGAKKKKRKRISAY</sequence>
<evidence type="ECO:0000256" key="3">
    <source>
        <dbReference type="ARBA" id="ARBA00022741"/>
    </source>
</evidence>
<keyword evidence="3" id="KW-0547">Nucleotide-binding</keyword>
<feature type="domain" description="Protein kinase" evidence="7">
    <location>
        <begin position="195"/>
        <end position="586"/>
    </location>
</feature>
<evidence type="ECO:0000256" key="1">
    <source>
        <dbReference type="ARBA" id="ARBA00022527"/>
    </source>
</evidence>
<name>A0A1J1GYL4_PLAGA</name>
<dbReference type="AlphaFoldDB" id="A0A1J1GYL4"/>
<keyword evidence="2" id="KW-0808">Transferase</keyword>
<evidence type="ECO:0000256" key="2">
    <source>
        <dbReference type="ARBA" id="ARBA00022679"/>
    </source>
</evidence>
<dbReference type="OrthoDB" id="5794026at2759"/>
<dbReference type="Gene3D" id="1.10.510.10">
    <property type="entry name" value="Transferase(Phosphotransferase) domain 1"/>
    <property type="match status" value="2"/>
</dbReference>
<dbReference type="VEuPathDB" id="PlasmoDB:PGAL8A_00332200"/>
<dbReference type="InterPro" id="IPR000719">
    <property type="entry name" value="Prot_kinase_dom"/>
</dbReference>
<evidence type="ECO:0000256" key="5">
    <source>
        <dbReference type="ARBA" id="ARBA00022840"/>
    </source>
</evidence>
<dbReference type="GO" id="GO:0005524">
    <property type="term" value="F:ATP binding"/>
    <property type="evidence" value="ECO:0007669"/>
    <property type="project" value="UniProtKB-KW"/>
</dbReference>
<feature type="coiled-coil region" evidence="6">
    <location>
        <begin position="127"/>
        <end position="172"/>
    </location>
</feature>
<keyword evidence="6" id="KW-0175">Coiled coil</keyword>
<dbReference type="PROSITE" id="PS00108">
    <property type="entry name" value="PROTEIN_KINASE_ST"/>
    <property type="match status" value="1"/>
</dbReference>
<keyword evidence="5" id="KW-0067">ATP-binding</keyword>
<dbReference type="InterPro" id="IPR011009">
    <property type="entry name" value="Kinase-like_dom_sf"/>
</dbReference>
<keyword evidence="4 8" id="KW-0418">Kinase</keyword>
<evidence type="ECO:0000256" key="4">
    <source>
        <dbReference type="ARBA" id="ARBA00022777"/>
    </source>
</evidence>
<evidence type="ECO:0000256" key="6">
    <source>
        <dbReference type="SAM" id="Coils"/>
    </source>
</evidence>
<dbReference type="RefSeq" id="XP_028528912.1">
    <property type="nucleotide sequence ID" value="XM_028672351.1"/>
</dbReference>
<proteinExistence type="predicted"/>
<reference evidence="8" key="1">
    <citation type="submission" date="2015-04" db="EMBL/GenBank/DDBJ databases">
        <authorList>
            <consortium name="Pathogen Informatics"/>
        </authorList>
    </citation>
    <scope>NUCLEOTIDE SEQUENCE [LARGE SCALE GENOMIC DNA]</scope>
    <source>
        <strain evidence="8">8A</strain>
    </source>
</reference>
<dbReference type="InterPro" id="IPR008271">
    <property type="entry name" value="Ser/Thr_kinase_AS"/>
</dbReference>
<keyword evidence="1" id="KW-0723">Serine/threonine-protein kinase</keyword>
<dbReference type="Pfam" id="PF00069">
    <property type="entry name" value="Pkinase"/>
    <property type="match status" value="2"/>
</dbReference>
<evidence type="ECO:0000313" key="8">
    <source>
        <dbReference type="EMBL" id="CRG96107.1"/>
    </source>
</evidence>
<dbReference type="EMBL" id="CVMV01000059">
    <property type="protein sequence ID" value="CRG96107.1"/>
    <property type="molecule type" value="Genomic_DNA"/>
</dbReference>
<dbReference type="PROSITE" id="PS50011">
    <property type="entry name" value="PROTEIN_KINASE_DOM"/>
    <property type="match status" value="1"/>
</dbReference>
<organism evidence="8 9">
    <name type="scientific">Plasmodium gallinaceum</name>
    <dbReference type="NCBI Taxonomy" id="5849"/>
    <lineage>
        <taxon>Eukaryota</taxon>
        <taxon>Sar</taxon>
        <taxon>Alveolata</taxon>
        <taxon>Apicomplexa</taxon>
        <taxon>Aconoidasida</taxon>
        <taxon>Haemosporida</taxon>
        <taxon>Plasmodiidae</taxon>
        <taxon>Plasmodium</taxon>
        <taxon>Plasmodium (Haemamoeba)</taxon>
    </lineage>
</organism>
<dbReference type="GeneID" id="39731852"/>
<comment type="caution">
    <text evidence="8">The sequence shown here is derived from an EMBL/GenBank/DDBJ whole genome shotgun (WGS) entry which is preliminary data.</text>
</comment>
<dbReference type="Proteomes" id="UP000220797">
    <property type="component" value="Unassembled WGS sequence"/>
</dbReference>
<protein>
    <submittedName>
        <fullName evidence="8">Calcium/calmodulin-dependent protein kinase, putative</fullName>
    </submittedName>
</protein>
<dbReference type="OMA" id="QNECKRE"/>
<dbReference type="Gene3D" id="3.30.200.20">
    <property type="entry name" value="Phosphorylase Kinase, domain 1"/>
    <property type="match status" value="1"/>
</dbReference>
<evidence type="ECO:0000259" key="7">
    <source>
        <dbReference type="PROSITE" id="PS50011"/>
    </source>
</evidence>
<dbReference type="SUPFAM" id="SSF56112">
    <property type="entry name" value="Protein kinase-like (PK-like)"/>
    <property type="match status" value="1"/>
</dbReference>
<dbReference type="GO" id="GO:0004674">
    <property type="term" value="F:protein serine/threonine kinase activity"/>
    <property type="evidence" value="ECO:0007669"/>
    <property type="project" value="UniProtKB-KW"/>
</dbReference>
<dbReference type="SMART" id="SM00220">
    <property type="entry name" value="S_TKc"/>
    <property type="match status" value="1"/>
</dbReference>
<evidence type="ECO:0000313" key="9">
    <source>
        <dbReference type="Proteomes" id="UP000220797"/>
    </source>
</evidence>
<dbReference type="InterPro" id="IPR050205">
    <property type="entry name" value="CDPK_Ser/Thr_kinases"/>
</dbReference>